<name>A0ABT0YC17_9ACTN</name>
<evidence type="ECO:0000313" key="2">
    <source>
        <dbReference type="Proteomes" id="UP001523216"/>
    </source>
</evidence>
<dbReference type="Proteomes" id="UP001523216">
    <property type="component" value="Unassembled WGS sequence"/>
</dbReference>
<evidence type="ECO:0000313" key="1">
    <source>
        <dbReference type="EMBL" id="MCM4083591.1"/>
    </source>
</evidence>
<accession>A0ABT0YC17</accession>
<organism evidence="1 2">
    <name type="scientific">Paractinoplanes hotanensis</name>
    <dbReference type="NCBI Taxonomy" id="2906497"/>
    <lineage>
        <taxon>Bacteria</taxon>
        <taxon>Bacillati</taxon>
        <taxon>Actinomycetota</taxon>
        <taxon>Actinomycetes</taxon>
        <taxon>Micromonosporales</taxon>
        <taxon>Micromonosporaceae</taxon>
        <taxon>Paractinoplanes</taxon>
    </lineage>
</organism>
<sequence>MSTIGVDVGLVGEVDVAAGQQRLGGLQGERLIAFEDQQVVGVQGTGDQPGGLLRGVEGIQG</sequence>
<dbReference type="RefSeq" id="WP_251803291.1">
    <property type="nucleotide sequence ID" value="NZ_JAMQOL010000062.1"/>
</dbReference>
<gene>
    <name evidence="1" type="ORF">LXN57_39190</name>
</gene>
<proteinExistence type="predicted"/>
<protein>
    <submittedName>
        <fullName evidence="1">Uncharacterized protein</fullName>
    </submittedName>
</protein>
<keyword evidence="2" id="KW-1185">Reference proteome</keyword>
<reference evidence="1 2" key="1">
    <citation type="submission" date="2022-06" db="EMBL/GenBank/DDBJ databases">
        <title>Actinoplanes abujensis sp. nov., isolated from Nigerian arid soil.</title>
        <authorList>
            <person name="Ding P."/>
        </authorList>
    </citation>
    <scope>NUCLEOTIDE SEQUENCE [LARGE SCALE GENOMIC DNA]</scope>
    <source>
        <strain evidence="2">TRM88002</strain>
    </source>
</reference>
<dbReference type="EMBL" id="JAMQOL010000062">
    <property type="protein sequence ID" value="MCM4083591.1"/>
    <property type="molecule type" value="Genomic_DNA"/>
</dbReference>
<comment type="caution">
    <text evidence="1">The sequence shown here is derived from an EMBL/GenBank/DDBJ whole genome shotgun (WGS) entry which is preliminary data.</text>
</comment>